<gene>
    <name evidence="8" type="ORF">BV898_09879</name>
</gene>
<evidence type="ECO:0000256" key="4">
    <source>
        <dbReference type="ARBA" id="ARBA00023176"/>
    </source>
</evidence>
<comment type="function">
    <text evidence="6">Clathrin is the major protein of the polyhedral coat of coated pits and vesicles.</text>
</comment>
<feature type="region of interest" description="Disordered" evidence="7">
    <location>
        <begin position="162"/>
        <end position="189"/>
    </location>
</feature>
<dbReference type="OrthoDB" id="5512at2759"/>
<evidence type="ECO:0000256" key="2">
    <source>
        <dbReference type="ARBA" id="ARBA00005263"/>
    </source>
</evidence>
<keyword evidence="5 6" id="KW-0968">Cytoplasmic vesicle</keyword>
<dbReference type="GO" id="GO:0032050">
    <property type="term" value="F:clathrin heavy chain binding"/>
    <property type="evidence" value="ECO:0007669"/>
    <property type="project" value="TreeGrafter"/>
</dbReference>
<feature type="compositionally biased region" description="Acidic residues" evidence="7">
    <location>
        <begin position="13"/>
        <end position="24"/>
    </location>
</feature>
<reference evidence="9" key="1">
    <citation type="submission" date="2017-01" db="EMBL/GenBank/DDBJ databases">
        <title>Comparative genomics of anhydrobiosis in the tardigrade Hypsibius dujardini.</title>
        <authorList>
            <person name="Yoshida Y."/>
            <person name="Koutsovoulos G."/>
            <person name="Laetsch D."/>
            <person name="Stevens L."/>
            <person name="Kumar S."/>
            <person name="Horikawa D."/>
            <person name="Ishino K."/>
            <person name="Komine S."/>
            <person name="Tomita M."/>
            <person name="Blaxter M."/>
            <person name="Arakawa K."/>
        </authorList>
    </citation>
    <scope>NUCLEOTIDE SEQUENCE [LARGE SCALE GENOMIC DNA]</scope>
    <source>
        <strain evidence="9">Z151</strain>
    </source>
</reference>
<dbReference type="PROSITE" id="PS00581">
    <property type="entry name" value="CLATHRIN_LIGHT_CHN_2"/>
    <property type="match status" value="1"/>
</dbReference>
<dbReference type="Pfam" id="PF01086">
    <property type="entry name" value="Clathrin_lg_ch"/>
    <property type="match status" value="1"/>
</dbReference>
<feature type="region of interest" description="Disordered" evidence="7">
    <location>
        <begin position="1"/>
        <end position="26"/>
    </location>
</feature>
<comment type="similarity">
    <text evidence="2 6">Belongs to the clathrin light chain family.</text>
</comment>
<protein>
    <recommendedName>
        <fullName evidence="6">Clathrin light chain</fullName>
    </recommendedName>
</protein>
<evidence type="ECO:0000313" key="8">
    <source>
        <dbReference type="EMBL" id="OQV15958.1"/>
    </source>
</evidence>
<dbReference type="AlphaFoldDB" id="A0A1W0WL71"/>
<dbReference type="GO" id="GO:0099631">
    <property type="term" value="C:postsynaptic endocytic zone cytoplasmic component"/>
    <property type="evidence" value="ECO:0007669"/>
    <property type="project" value="TreeGrafter"/>
</dbReference>
<keyword evidence="4 6" id="KW-0168">Coated pit</keyword>
<dbReference type="Proteomes" id="UP000192578">
    <property type="component" value="Unassembled WGS sequence"/>
</dbReference>
<evidence type="ECO:0000256" key="1">
    <source>
        <dbReference type="ARBA" id="ARBA00004180"/>
    </source>
</evidence>
<evidence type="ECO:0000256" key="7">
    <source>
        <dbReference type="SAM" id="MobiDB-lite"/>
    </source>
</evidence>
<evidence type="ECO:0000256" key="6">
    <source>
        <dbReference type="RuleBase" id="RU363137"/>
    </source>
</evidence>
<feature type="compositionally biased region" description="Basic and acidic residues" evidence="7">
    <location>
        <begin position="1"/>
        <end position="12"/>
    </location>
</feature>
<dbReference type="PANTHER" id="PTHR10639">
    <property type="entry name" value="CLATHRIN LIGHT CHAIN"/>
    <property type="match status" value="1"/>
</dbReference>
<evidence type="ECO:0000313" key="9">
    <source>
        <dbReference type="Proteomes" id="UP000192578"/>
    </source>
</evidence>
<dbReference type="InterPro" id="IPR000996">
    <property type="entry name" value="Clathrin_L-chain"/>
</dbReference>
<dbReference type="GO" id="GO:0030132">
    <property type="term" value="C:clathrin coat of coated pit"/>
    <property type="evidence" value="ECO:0007669"/>
    <property type="project" value="InterPro"/>
</dbReference>
<feature type="region of interest" description="Disordered" evidence="7">
    <location>
        <begin position="51"/>
        <end position="122"/>
    </location>
</feature>
<dbReference type="GO" id="GO:0005198">
    <property type="term" value="F:structural molecule activity"/>
    <property type="evidence" value="ECO:0007669"/>
    <property type="project" value="InterPro"/>
</dbReference>
<proteinExistence type="inferred from homology"/>
<sequence length="225" mass="25546">MDPFGDEEHINDGDDASDKEEEQDPAAAFLAQERDQLAGLDDEEFEKVDANGFHGSDTQLNGGMNDAQDFNGGDGIDYFANGQGAGSEQNGYGNQNQANGQSAFYEVPKIRPSTPEKIRKWREDQKDLLEKKDIEEDKKKQELRAQALHELEEWYSLQDDTIKKSKKGNRDAERDFVQQRDSDKPGEEWERVARMCDFNPKSAKGTKDVSRLRSIILQLKQEKNA</sequence>
<evidence type="ECO:0000256" key="3">
    <source>
        <dbReference type="ARBA" id="ARBA00023136"/>
    </source>
</evidence>
<feature type="compositionally biased region" description="Low complexity" evidence="7">
    <location>
        <begin position="89"/>
        <end position="101"/>
    </location>
</feature>
<keyword evidence="9" id="KW-1185">Reference proteome</keyword>
<dbReference type="GO" id="GO:0006886">
    <property type="term" value="P:intracellular protein transport"/>
    <property type="evidence" value="ECO:0007669"/>
    <property type="project" value="InterPro"/>
</dbReference>
<evidence type="ECO:0000256" key="5">
    <source>
        <dbReference type="ARBA" id="ARBA00023329"/>
    </source>
</evidence>
<name>A0A1W0WL71_HYPEX</name>
<dbReference type="GO" id="GO:0072583">
    <property type="term" value="P:clathrin-dependent endocytosis"/>
    <property type="evidence" value="ECO:0007669"/>
    <property type="project" value="TreeGrafter"/>
</dbReference>
<keyword evidence="3 6" id="KW-0472">Membrane</keyword>
<dbReference type="EMBL" id="MTYJ01000080">
    <property type="protein sequence ID" value="OQV15958.1"/>
    <property type="molecule type" value="Genomic_DNA"/>
</dbReference>
<dbReference type="GO" id="GO:0030672">
    <property type="term" value="C:synaptic vesicle membrane"/>
    <property type="evidence" value="ECO:0007669"/>
    <property type="project" value="TreeGrafter"/>
</dbReference>
<organism evidence="8 9">
    <name type="scientific">Hypsibius exemplaris</name>
    <name type="common">Freshwater tardigrade</name>
    <dbReference type="NCBI Taxonomy" id="2072580"/>
    <lineage>
        <taxon>Eukaryota</taxon>
        <taxon>Metazoa</taxon>
        <taxon>Ecdysozoa</taxon>
        <taxon>Tardigrada</taxon>
        <taxon>Eutardigrada</taxon>
        <taxon>Parachela</taxon>
        <taxon>Hypsibioidea</taxon>
        <taxon>Hypsibiidae</taxon>
        <taxon>Hypsibius</taxon>
    </lineage>
</organism>
<accession>A0A1W0WL71</accession>
<comment type="subcellular location">
    <subcellularLocation>
        <location evidence="1 6">Cytoplasmic vesicle membrane</location>
        <topology evidence="1 6">Peripheral membrane protein</topology>
        <orientation evidence="1 6">Cytoplasmic side</orientation>
    </subcellularLocation>
    <subcellularLocation>
        <location evidence="6">Membrane</location>
        <location evidence="6">Coated pit</location>
        <topology evidence="6">Peripheral membrane protein</topology>
        <orientation evidence="6">Cytoplasmic side</orientation>
    </subcellularLocation>
    <text evidence="6">Cytoplasmic face of coated pits and vesicles.</text>
</comment>
<dbReference type="PANTHER" id="PTHR10639:SF7">
    <property type="entry name" value="CLATHRIN LIGHT CHAIN"/>
    <property type="match status" value="1"/>
</dbReference>
<dbReference type="GO" id="GO:0030130">
    <property type="term" value="C:clathrin coat of trans-Golgi network vesicle"/>
    <property type="evidence" value="ECO:0007669"/>
    <property type="project" value="InterPro"/>
</dbReference>
<comment type="caution">
    <text evidence="8">The sequence shown here is derived from an EMBL/GenBank/DDBJ whole genome shotgun (WGS) entry which is preliminary data.</text>
</comment>